<feature type="compositionally biased region" description="Polar residues" evidence="2">
    <location>
        <begin position="287"/>
        <end position="310"/>
    </location>
</feature>
<dbReference type="PANTHER" id="PTHR46518:SF1">
    <property type="entry name" value="OUTER DYNEIN ARM-DOCKING COMPLEX SUBUNIT 3"/>
    <property type="match status" value="1"/>
</dbReference>
<evidence type="ECO:0000256" key="1">
    <source>
        <dbReference type="SAM" id="Coils"/>
    </source>
</evidence>
<sequence>MPLKSGFRNIQAQIEEIKLKISLLEDDKKAYHENTEQMIKENRENILTLRRENKIKRKEIAKNSVKNIITLISADGDMIGKSLQRLPTDMKFLTKHSATVAIETLDEKTCDLIKSLNILRYERKNKESELQNLQKQNDVLTDSNSSSELITSNLPDLISDSNMVVNNGTNFINPKHLELENQLDKTRMKCREAEQIQHTYHLIRSNLEDEQQALPSILDEVEADIKRLQGQLKQLKTLEKDAKATLEAAKNEYEKKEKIFLSAKKSRDSELARVKRDIDENKMHGQAVQQRIKNRGTSSSVKSPNSNQATMAEVEENNEKIKSYEEAFSIIKKATGISDTKELVRRFKTQQYRSEQLNELKEKNDAILEMLTNEKLKKQQEFQQLEYKKTISSLREDDENNDEKVDKRSALKNENFLAPNNDANLSDKNDEDDEAKKREILMKLERSSNLLTQLKTGVEHLHDKLKTFQIEDLVSNNDEEDGDVMTRNDMKKLAQQIIENKTKRRQVKRKKNIAK</sequence>
<dbReference type="InParanoid" id="T1FFZ5"/>
<dbReference type="STRING" id="6412.T1FFZ5"/>
<proteinExistence type="predicted"/>
<feature type="coiled-coil region" evidence="1">
    <location>
        <begin position="116"/>
        <end position="143"/>
    </location>
</feature>
<dbReference type="GeneID" id="20207744"/>
<gene>
    <name evidence="4" type="primary">20207744</name>
    <name evidence="3" type="ORF">HELRODRAFT_180495</name>
</gene>
<reference evidence="3 5" key="2">
    <citation type="journal article" date="2013" name="Nature">
        <title>Insights into bilaterian evolution from three spiralian genomes.</title>
        <authorList>
            <person name="Simakov O."/>
            <person name="Marletaz F."/>
            <person name="Cho S.J."/>
            <person name="Edsinger-Gonzales E."/>
            <person name="Havlak P."/>
            <person name="Hellsten U."/>
            <person name="Kuo D.H."/>
            <person name="Larsson T."/>
            <person name="Lv J."/>
            <person name="Arendt D."/>
            <person name="Savage R."/>
            <person name="Osoegawa K."/>
            <person name="de Jong P."/>
            <person name="Grimwood J."/>
            <person name="Chapman J.A."/>
            <person name="Shapiro H."/>
            <person name="Aerts A."/>
            <person name="Otillar R.P."/>
            <person name="Terry A.Y."/>
            <person name="Boore J.L."/>
            <person name="Grigoriev I.V."/>
            <person name="Lindberg D.R."/>
            <person name="Seaver E.C."/>
            <person name="Weisblat D.A."/>
            <person name="Putnam N.H."/>
            <person name="Rokhsar D.S."/>
        </authorList>
    </citation>
    <scope>NUCLEOTIDE SEQUENCE</scope>
</reference>
<dbReference type="InterPro" id="IPR033192">
    <property type="entry name" value="ODAD3"/>
</dbReference>
<dbReference type="GO" id="GO:0097542">
    <property type="term" value="C:ciliary tip"/>
    <property type="evidence" value="ECO:0000318"/>
    <property type="project" value="GO_Central"/>
</dbReference>
<dbReference type="PANTHER" id="PTHR46518">
    <property type="entry name" value="COILED-COIL DOMAIN-CONTAINING PROTEIN 151"/>
    <property type="match status" value="1"/>
</dbReference>
<dbReference type="OMA" id="NMGEKPP"/>
<dbReference type="Proteomes" id="UP000015101">
    <property type="component" value="Unassembled WGS sequence"/>
</dbReference>
<dbReference type="EMBL" id="KB097587">
    <property type="protein sequence ID" value="ESN93844.1"/>
    <property type="molecule type" value="Genomic_DNA"/>
</dbReference>
<feature type="coiled-coil region" evidence="1">
    <location>
        <begin position="176"/>
        <end position="259"/>
    </location>
</feature>
<evidence type="ECO:0000313" key="4">
    <source>
        <dbReference type="EnsemblMetazoa" id="HelroP180495"/>
    </source>
</evidence>
<dbReference type="EnsemblMetazoa" id="HelroT180495">
    <property type="protein sequence ID" value="HelroP180495"/>
    <property type="gene ID" value="HelroG180495"/>
</dbReference>
<dbReference type="KEGG" id="hro:HELRODRAFT_180495"/>
<organism evidence="4 5">
    <name type="scientific">Helobdella robusta</name>
    <name type="common">Californian leech</name>
    <dbReference type="NCBI Taxonomy" id="6412"/>
    <lineage>
        <taxon>Eukaryota</taxon>
        <taxon>Metazoa</taxon>
        <taxon>Spiralia</taxon>
        <taxon>Lophotrochozoa</taxon>
        <taxon>Annelida</taxon>
        <taxon>Clitellata</taxon>
        <taxon>Hirudinea</taxon>
        <taxon>Rhynchobdellida</taxon>
        <taxon>Glossiphoniidae</taxon>
        <taxon>Helobdella</taxon>
    </lineage>
</organism>
<reference evidence="5" key="1">
    <citation type="submission" date="2012-12" db="EMBL/GenBank/DDBJ databases">
        <authorList>
            <person name="Hellsten U."/>
            <person name="Grimwood J."/>
            <person name="Chapman J.A."/>
            <person name="Shapiro H."/>
            <person name="Aerts A."/>
            <person name="Otillar R.P."/>
            <person name="Terry A.Y."/>
            <person name="Boore J.L."/>
            <person name="Simakov O."/>
            <person name="Marletaz F."/>
            <person name="Cho S.-J."/>
            <person name="Edsinger-Gonzales E."/>
            <person name="Havlak P."/>
            <person name="Kuo D.-H."/>
            <person name="Larsson T."/>
            <person name="Lv J."/>
            <person name="Arendt D."/>
            <person name="Savage R."/>
            <person name="Osoegawa K."/>
            <person name="de Jong P."/>
            <person name="Lindberg D.R."/>
            <person name="Seaver E.C."/>
            <person name="Weisblat D.A."/>
            <person name="Putnam N.H."/>
            <person name="Grigoriev I.V."/>
            <person name="Rokhsar D.S."/>
        </authorList>
    </citation>
    <scope>NUCLEOTIDE SEQUENCE</scope>
</reference>
<feature type="compositionally biased region" description="Basic and acidic residues" evidence="2">
    <location>
        <begin position="402"/>
        <end position="411"/>
    </location>
</feature>
<feature type="region of interest" description="Disordered" evidence="2">
    <location>
        <begin position="393"/>
        <end position="433"/>
    </location>
</feature>
<dbReference type="GO" id="GO:0035253">
    <property type="term" value="C:ciliary rootlet"/>
    <property type="evidence" value="ECO:0000318"/>
    <property type="project" value="GO_Central"/>
</dbReference>
<dbReference type="HOGENOM" id="CLU_529224_0_0_1"/>
<feature type="coiled-coil region" evidence="1">
    <location>
        <begin position="7"/>
        <end position="59"/>
    </location>
</feature>
<feature type="coiled-coil region" evidence="1">
    <location>
        <begin position="357"/>
        <end position="388"/>
    </location>
</feature>
<name>T1FFZ5_HELRO</name>
<dbReference type="GO" id="GO:0036064">
    <property type="term" value="C:ciliary basal body"/>
    <property type="evidence" value="ECO:0000318"/>
    <property type="project" value="GO_Central"/>
</dbReference>
<keyword evidence="5" id="KW-1185">Reference proteome</keyword>
<dbReference type="GO" id="GO:0003341">
    <property type="term" value="P:cilium movement"/>
    <property type="evidence" value="ECO:0000318"/>
    <property type="project" value="GO_Central"/>
</dbReference>
<dbReference type="GO" id="GO:0036158">
    <property type="term" value="P:outer dynein arm assembly"/>
    <property type="evidence" value="ECO:0000318"/>
    <property type="project" value="GO_Central"/>
</dbReference>
<dbReference type="eggNOG" id="ENOG502QR7A">
    <property type="taxonomic scope" value="Eukaryota"/>
</dbReference>
<keyword evidence="1" id="KW-0175">Coiled coil</keyword>
<dbReference type="RefSeq" id="XP_009028052.1">
    <property type="nucleotide sequence ID" value="XM_009029804.1"/>
</dbReference>
<feature type="region of interest" description="Disordered" evidence="2">
    <location>
        <begin position="283"/>
        <end position="312"/>
    </location>
</feature>
<protein>
    <submittedName>
        <fullName evidence="3 4">Uncharacterized protein</fullName>
    </submittedName>
</protein>
<dbReference type="FunCoup" id="T1FFZ5">
    <property type="interactions" value="40"/>
</dbReference>
<evidence type="ECO:0000313" key="3">
    <source>
        <dbReference type="EMBL" id="ESN93844.1"/>
    </source>
</evidence>
<dbReference type="CTD" id="20207744"/>
<dbReference type="EMBL" id="AMQM01007217">
    <property type="status" value="NOT_ANNOTATED_CDS"/>
    <property type="molecule type" value="Genomic_DNA"/>
</dbReference>
<reference evidence="4" key="3">
    <citation type="submission" date="2015-06" db="UniProtKB">
        <authorList>
            <consortium name="EnsemblMetazoa"/>
        </authorList>
    </citation>
    <scope>IDENTIFICATION</scope>
</reference>
<accession>T1FFZ5</accession>
<evidence type="ECO:0000313" key="5">
    <source>
        <dbReference type="Proteomes" id="UP000015101"/>
    </source>
</evidence>
<dbReference type="OrthoDB" id="10255247at2759"/>
<evidence type="ECO:0000256" key="2">
    <source>
        <dbReference type="SAM" id="MobiDB-lite"/>
    </source>
</evidence>
<dbReference type="AlphaFoldDB" id="T1FFZ5"/>